<comment type="subcellular location">
    <subcellularLocation>
        <location evidence="1">Nucleus</location>
    </subcellularLocation>
</comment>
<keyword evidence="2" id="KW-0479">Metal-binding</keyword>
<proteinExistence type="predicted"/>
<dbReference type="GO" id="GO:0000981">
    <property type="term" value="F:DNA-binding transcription factor activity, RNA polymerase II-specific"/>
    <property type="evidence" value="ECO:0007669"/>
    <property type="project" value="InterPro"/>
</dbReference>
<evidence type="ECO:0000313" key="6">
    <source>
        <dbReference type="EMBL" id="KAJ7214860.1"/>
    </source>
</evidence>
<dbReference type="GO" id="GO:0046872">
    <property type="term" value="F:metal ion binding"/>
    <property type="evidence" value="ECO:0007669"/>
    <property type="project" value="UniProtKB-KW"/>
</dbReference>
<dbReference type="GO" id="GO:0005634">
    <property type="term" value="C:nucleus"/>
    <property type="evidence" value="ECO:0007669"/>
    <property type="project" value="UniProtKB-SubCell"/>
</dbReference>
<evidence type="ECO:0000256" key="5">
    <source>
        <dbReference type="ARBA" id="ARBA00023242"/>
    </source>
</evidence>
<dbReference type="PANTHER" id="PTHR47338:SF29">
    <property type="entry name" value="ZN(2)-C6 FUNGAL-TYPE DOMAIN-CONTAINING PROTEIN"/>
    <property type="match status" value="1"/>
</dbReference>
<dbReference type="AlphaFoldDB" id="A0AAD6VS35"/>
<comment type="caution">
    <text evidence="6">The sequence shown here is derived from an EMBL/GenBank/DDBJ whole genome shotgun (WGS) entry which is preliminary data.</text>
</comment>
<accession>A0AAD6VS35</accession>
<evidence type="ECO:0000256" key="2">
    <source>
        <dbReference type="ARBA" id="ARBA00022723"/>
    </source>
</evidence>
<sequence>LSNTVFLWACRISQKFIADGGYSEEGLLGQTVAAIAGDAMSIDSWHRALQIMQADVLLSLYYMETGRLLEGSHYCAAATSLAFSTGLHQLGYPSYTGPLPQEFLRVSLAAVADNARQRRLNAFWSVVILNNYWVAVSGVPSSIHSGTTINSAWPLVSSVHHSTGSSMFNFLSQYHHVTNLHSTAGSTSNYASGNSPLALLADASNLLQHAIAFNALYQGTHGDLHPGTDLHHPAEFWALDHRVETFRNSLSSITGGCGPTGLITHIFVHAAILQLHYPHTIASIVSHAKCLSAGSGVAACLTDTRLGDWEHADPVLG</sequence>
<dbReference type="Proteomes" id="UP001219525">
    <property type="component" value="Unassembled WGS sequence"/>
</dbReference>
<gene>
    <name evidence="6" type="ORF">GGX14DRAFT_338983</name>
</gene>
<keyword evidence="3" id="KW-0805">Transcription regulation</keyword>
<evidence type="ECO:0000256" key="3">
    <source>
        <dbReference type="ARBA" id="ARBA00023015"/>
    </source>
</evidence>
<dbReference type="PANTHER" id="PTHR47338">
    <property type="entry name" value="ZN(II)2CYS6 TRANSCRIPTION FACTOR (EUROFUNG)-RELATED"/>
    <property type="match status" value="1"/>
</dbReference>
<dbReference type="EMBL" id="JARJCW010000018">
    <property type="protein sequence ID" value="KAJ7214860.1"/>
    <property type="molecule type" value="Genomic_DNA"/>
</dbReference>
<feature type="non-terminal residue" evidence="6">
    <location>
        <position position="317"/>
    </location>
</feature>
<name>A0AAD6VS35_9AGAR</name>
<organism evidence="6 7">
    <name type="scientific">Mycena pura</name>
    <dbReference type="NCBI Taxonomy" id="153505"/>
    <lineage>
        <taxon>Eukaryota</taxon>
        <taxon>Fungi</taxon>
        <taxon>Dikarya</taxon>
        <taxon>Basidiomycota</taxon>
        <taxon>Agaricomycotina</taxon>
        <taxon>Agaricomycetes</taxon>
        <taxon>Agaricomycetidae</taxon>
        <taxon>Agaricales</taxon>
        <taxon>Marasmiineae</taxon>
        <taxon>Mycenaceae</taxon>
        <taxon>Mycena</taxon>
    </lineage>
</organism>
<evidence type="ECO:0008006" key="8">
    <source>
        <dbReference type="Google" id="ProtNLM"/>
    </source>
</evidence>
<keyword evidence="7" id="KW-1185">Reference proteome</keyword>
<dbReference type="CDD" id="cd12148">
    <property type="entry name" value="fungal_TF_MHR"/>
    <property type="match status" value="1"/>
</dbReference>
<keyword evidence="4" id="KW-0804">Transcription</keyword>
<evidence type="ECO:0000313" key="7">
    <source>
        <dbReference type="Proteomes" id="UP001219525"/>
    </source>
</evidence>
<keyword evidence="5" id="KW-0539">Nucleus</keyword>
<evidence type="ECO:0000256" key="1">
    <source>
        <dbReference type="ARBA" id="ARBA00004123"/>
    </source>
</evidence>
<reference evidence="6" key="1">
    <citation type="submission" date="2023-03" db="EMBL/GenBank/DDBJ databases">
        <title>Massive genome expansion in bonnet fungi (Mycena s.s.) driven by repeated elements and novel gene families across ecological guilds.</title>
        <authorList>
            <consortium name="Lawrence Berkeley National Laboratory"/>
            <person name="Harder C.B."/>
            <person name="Miyauchi S."/>
            <person name="Viragh M."/>
            <person name="Kuo A."/>
            <person name="Thoen E."/>
            <person name="Andreopoulos B."/>
            <person name="Lu D."/>
            <person name="Skrede I."/>
            <person name="Drula E."/>
            <person name="Henrissat B."/>
            <person name="Morin E."/>
            <person name="Kohler A."/>
            <person name="Barry K."/>
            <person name="LaButti K."/>
            <person name="Morin E."/>
            <person name="Salamov A."/>
            <person name="Lipzen A."/>
            <person name="Mereny Z."/>
            <person name="Hegedus B."/>
            <person name="Baldrian P."/>
            <person name="Stursova M."/>
            <person name="Weitz H."/>
            <person name="Taylor A."/>
            <person name="Grigoriev I.V."/>
            <person name="Nagy L.G."/>
            <person name="Martin F."/>
            <person name="Kauserud H."/>
        </authorList>
    </citation>
    <scope>NUCLEOTIDE SEQUENCE</scope>
    <source>
        <strain evidence="6">9144</strain>
    </source>
</reference>
<feature type="non-terminal residue" evidence="6">
    <location>
        <position position="1"/>
    </location>
</feature>
<dbReference type="InterPro" id="IPR050815">
    <property type="entry name" value="TF_fung"/>
</dbReference>
<evidence type="ECO:0000256" key="4">
    <source>
        <dbReference type="ARBA" id="ARBA00023163"/>
    </source>
</evidence>
<protein>
    <recommendedName>
        <fullName evidence="8">Transcription factor domain-containing protein</fullName>
    </recommendedName>
</protein>